<dbReference type="GO" id="GO:0060285">
    <property type="term" value="P:cilium-dependent cell motility"/>
    <property type="evidence" value="ECO:0007669"/>
    <property type="project" value="TreeGrafter"/>
</dbReference>
<feature type="compositionally biased region" description="Basic and acidic residues" evidence="3">
    <location>
        <begin position="67"/>
        <end position="85"/>
    </location>
</feature>
<feature type="coiled-coil region" evidence="2">
    <location>
        <begin position="127"/>
        <end position="224"/>
    </location>
</feature>
<dbReference type="GO" id="GO:0036159">
    <property type="term" value="P:inner dynein arm assembly"/>
    <property type="evidence" value="ECO:0007669"/>
    <property type="project" value="InterPro"/>
</dbReference>
<dbReference type="AlphaFoldDB" id="A0A9W7CRK5"/>
<feature type="coiled-coil region" evidence="2">
    <location>
        <begin position="857"/>
        <end position="891"/>
    </location>
</feature>
<feature type="coiled-coil region" evidence="2">
    <location>
        <begin position="774"/>
        <end position="822"/>
    </location>
</feature>
<evidence type="ECO:0000313" key="5">
    <source>
        <dbReference type="Proteomes" id="UP001165083"/>
    </source>
</evidence>
<dbReference type="PANTHER" id="PTHR18962">
    <property type="entry name" value="COILED-COIL DOMAIN-CONTAINING PROTEIN 39"/>
    <property type="match status" value="1"/>
</dbReference>
<keyword evidence="5" id="KW-1185">Reference proteome</keyword>
<reference evidence="4" key="1">
    <citation type="submission" date="2023-04" db="EMBL/GenBank/DDBJ databases">
        <title>Phytophthora lilii NBRC 32176.</title>
        <authorList>
            <person name="Ichikawa N."/>
            <person name="Sato H."/>
            <person name="Tonouchi N."/>
        </authorList>
    </citation>
    <scope>NUCLEOTIDE SEQUENCE</scope>
    <source>
        <strain evidence="4">NBRC 32176</strain>
    </source>
</reference>
<evidence type="ECO:0000256" key="1">
    <source>
        <dbReference type="ARBA" id="ARBA00023054"/>
    </source>
</evidence>
<dbReference type="EMBL" id="BSXW01001321">
    <property type="protein sequence ID" value="GMF35801.1"/>
    <property type="molecule type" value="Genomic_DNA"/>
</dbReference>
<accession>A0A9W7CRK5</accession>
<protein>
    <submittedName>
        <fullName evidence="4">Unnamed protein product</fullName>
    </submittedName>
</protein>
<feature type="region of interest" description="Disordered" evidence="3">
    <location>
        <begin position="367"/>
        <end position="390"/>
    </location>
</feature>
<keyword evidence="1 2" id="KW-0175">Coiled coil</keyword>
<gene>
    <name evidence="4" type="ORF">Plil01_001519700</name>
</gene>
<evidence type="ECO:0000313" key="4">
    <source>
        <dbReference type="EMBL" id="GMF35801.1"/>
    </source>
</evidence>
<name>A0A9W7CRK5_9STRA</name>
<dbReference type="Pfam" id="PF24161">
    <property type="entry name" value="CCDC39"/>
    <property type="match status" value="1"/>
</dbReference>
<feature type="compositionally biased region" description="Low complexity" evidence="3">
    <location>
        <begin position="990"/>
        <end position="1006"/>
    </location>
</feature>
<dbReference type="PANTHER" id="PTHR18962:SF0">
    <property type="entry name" value="COILED-COIL DOMAIN-CONTAINING PROTEIN 39"/>
    <property type="match status" value="1"/>
</dbReference>
<feature type="compositionally biased region" description="Acidic residues" evidence="3">
    <location>
        <begin position="86"/>
        <end position="96"/>
    </location>
</feature>
<dbReference type="InterPro" id="IPR033290">
    <property type="entry name" value="CCDC39"/>
</dbReference>
<feature type="region of interest" description="Disordered" evidence="3">
    <location>
        <begin position="988"/>
        <end position="1007"/>
    </location>
</feature>
<feature type="compositionally biased region" description="Acidic residues" evidence="3">
    <location>
        <begin position="10"/>
        <end position="29"/>
    </location>
</feature>
<comment type="caution">
    <text evidence="4">The sequence shown here is derived from an EMBL/GenBank/DDBJ whole genome shotgun (WGS) entry which is preliminary data.</text>
</comment>
<feature type="region of interest" description="Disordered" evidence="3">
    <location>
        <begin position="1"/>
        <end position="111"/>
    </location>
</feature>
<sequence>MPGSSVGDHDADETALGEVQMEFEADDAGGMDLKSPPLGSGSNNWMDDTAQHEDEDKDAGPQSVDSEPEHYSWKRADGRQRRQSIDEEDEDDEADNNSEVSGKADERAVRTLPTGIDDLPLFADEKNRELHAQVRVKEARFEAAKRELAETASRVEIMTEHLKNVQQELLHTQALHGAKLKEVSSEEHMRQLAQREIGRVAQEAKALDAEAAELERKLAGLQGSLFKGNEAMDAFKLQMNWNQDEMEQWAVAARQKEEDAMALERYRRADEARIKELTLALEKLTQQLARAKREVDDEATETQAKQIELDKTAEEFRSLHAERAKLVAQWQSTLEAMRARDEEITQASEQFALAQRGLQSKQDLLSEQKRRLKQQETANSEAQGQLAAKERAQSKAQLELQQTGARLQAFRDQVELLKSELSSAVAALNQQRSVNSNRDDRLEAMKQELEAARARFKGTRQALERCRDSTMDAEALAKQAEADLADMESEVKRLDKEISVQKEQMFRKSQQLFALRQQEASLVAELSGAKAAAQNLRSKLRALDAQALRQQELVYNGEFQIQQMERKVARASGERSADETKALQAQIQVLQMELDRVKAEQVMLTTQCKKLEEERRAQERSRKALVAQQQEVDAQIAEHELRNESCAHALKAALKNKEELLIQHDLQALEVRRLRDLLHARADEVLSLENRDFQLKKSMEERKREIAAHQELQRAANKAIEDERHRVSVELADRENRVRKLQAKFETLCKMGAYADDDGDTGEAGKERSQAYFVIRAAQRREELQREGDELDDKIRVAEKDVRALKKTLAHLEERNSAYRKSFHRADLAGDDAQRLAALEAQAKMAEDTFFKKKKELARVELDVTSETQRLREVETQRDFARANATQLEGALSQVDREVQTERAKWGKVVKKLERQMREHRQYAVSASGVDDDKSWRTKEQVMLEALELKEISASLLYTLGQLANEFSEIGDPLQMAVREAGMHIPAVPPGRTAAARADGAGLPRPMSARSDKRFDLHAAGLCVWDQLTMCCVWCQRAAIDRCAASAATARTGAAAAMARACAWPLPSARFVSVSSSDSTTGTKQSKNSLFVTQGLKARSYAMCV</sequence>
<dbReference type="GO" id="GO:0003341">
    <property type="term" value="P:cilium movement"/>
    <property type="evidence" value="ECO:0007669"/>
    <property type="project" value="InterPro"/>
</dbReference>
<organism evidence="4 5">
    <name type="scientific">Phytophthora lilii</name>
    <dbReference type="NCBI Taxonomy" id="2077276"/>
    <lineage>
        <taxon>Eukaryota</taxon>
        <taxon>Sar</taxon>
        <taxon>Stramenopiles</taxon>
        <taxon>Oomycota</taxon>
        <taxon>Peronosporomycetes</taxon>
        <taxon>Peronosporales</taxon>
        <taxon>Peronosporaceae</taxon>
        <taxon>Phytophthora</taxon>
    </lineage>
</organism>
<dbReference type="Proteomes" id="UP001165083">
    <property type="component" value="Unassembled WGS sequence"/>
</dbReference>
<dbReference type="GO" id="GO:0005930">
    <property type="term" value="C:axoneme"/>
    <property type="evidence" value="ECO:0007669"/>
    <property type="project" value="InterPro"/>
</dbReference>
<proteinExistence type="predicted"/>
<dbReference type="OrthoDB" id="10259720at2759"/>
<evidence type="ECO:0000256" key="3">
    <source>
        <dbReference type="SAM" id="MobiDB-lite"/>
    </source>
</evidence>
<evidence type="ECO:0000256" key="2">
    <source>
        <dbReference type="SAM" id="Coils"/>
    </source>
</evidence>
<feature type="coiled-coil region" evidence="2">
    <location>
        <begin position="267"/>
        <end position="301"/>
    </location>
</feature>